<keyword evidence="2" id="KW-0946">Virion</keyword>
<accession>A0A848G5G8</accession>
<reference evidence="2 3" key="1">
    <citation type="submission" date="2020-04" db="EMBL/GenBank/DDBJ databases">
        <title>Zoogloea sp. G-4-1-14 isolated from soil.</title>
        <authorList>
            <person name="Dahal R.H."/>
        </authorList>
    </citation>
    <scope>NUCLEOTIDE SEQUENCE [LARGE SCALE GENOMIC DNA]</scope>
    <source>
        <strain evidence="2 3">G-4-1-14</strain>
    </source>
</reference>
<name>A0A848G5G8_9RHOO</name>
<dbReference type="Gene3D" id="2.40.230.20">
    <property type="entry name" value="Nucleoside-specific channel-forming protein, Tsx-like"/>
    <property type="match status" value="1"/>
</dbReference>
<comment type="caution">
    <text evidence="2">The sequence shown here is derived from an EMBL/GenBank/DDBJ whole genome shotgun (WGS) entry which is preliminary data.</text>
</comment>
<dbReference type="EMBL" id="JABBGA010000007">
    <property type="protein sequence ID" value="NML26186.1"/>
    <property type="molecule type" value="Genomic_DNA"/>
</dbReference>
<gene>
    <name evidence="2" type="ORF">HHL15_10575</name>
</gene>
<dbReference type="SUPFAM" id="SSF111364">
    <property type="entry name" value="Tsx-like channel"/>
    <property type="match status" value="1"/>
</dbReference>
<evidence type="ECO:0000313" key="3">
    <source>
        <dbReference type="Proteomes" id="UP000580043"/>
    </source>
</evidence>
<sequence>MKFSQKKCLAAATLAVSALAAQSGTAHAATWSDTSIGYRWGANFAEPFGRNDISKSIVNLTHASGYKYGTNFLNADVLMADSKDPSAPGSKSGSQEIYIVYRHTLDLGKVTGNDFKFGPVRGLGLTAGFDVNTKNDAGYNSKKRMIVAGPTLMMDVPGFLNVGLYYLWESNAPYSKFSHTQTDRYSYDPHPMLNLAWGIPFNLGPVPLSFEGFANFIAAKGKNEFGGNTAAETNIDMQVMYDVSPHLGAAPKTFKAGLEYQYWRNKFGNNHNGPAGDGAFAKTTMIRVEYHF</sequence>
<keyword evidence="1" id="KW-0732">Signal</keyword>
<keyword evidence="3" id="KW-1185">Reference proteome</keyword>
<evidence type="ECO:0000256" key="1">
    <source>
        <dbReference type="SAM" id="SignalP"/>
    </source>
</evidence>
<dbReference type="AlphaFoldDB" id="A0A848G5G8"/>
<dbReference type="Proteomes" id="UP000580043">
    <property type="component" value="Unassembled WGS sequence"/>
</dbReference>
<dbReference type="GO" id="GO:0009279">
    <property type="term" value="C:cell outer membrane"/>
    <property type="evidence" value="ECO:0007669"/>
    <property type="project" value="InterPro"/>
</dbReference>
<evidence type="ECO:0000313" key="2">
    <source>
        <dbReference type="EMBL" id="NML26186.1"/>
    </source>
</evidence>
<feature type="chain" id="PRO_5032428617" evidence="1">
    <location>
        <begin position="29"/>
        <end position="292"/>
    </location>
</feature>
<proteinExistence type="predicted"/>
<dbReference type="InterPro" id="IPR036777">
    <property type="entry name" value="Channel_Tsx-like_sf"/>
</dbReference>
<feature type="signal peptide" evidence="1">
    <location>
        <begin position="1"/>
        <end position="28"/>
    </location>
</feature>
<organism evidence="2 3">
    <name type="scientific">Zoogloea dura</name>
    <dbReference type="NCBI Taxonomy" id="2728840"/>
    <lineage>
        <taxon>Bacteria</taxon>
        <taxon>Pseudomonadati</taxon>
        <taxon>Pseudomonadota</taxon>
        <taxon>Betaproteobacteria</taxon>
        <taxon>Rhodocyclales</taxon>
        <taxon>Zoogloeaceae</taxon>
        <taxon>Zoogloea</taxon>
    </lineage>
</organism>
<protein>
    <submittedName>
        <fullName evidence="2">Outer envelope protein</fullName>
    </submittedName>
</protein>
<dbReference type="RefSeq" id="WP_169145731.1">
    <property type="nucleotide sequence ID" value="NZ_JABBGA010000007.1"/>
</dbReference>
<keyword evidence="2" id="KW-0261">Viral envelope protein</keyword>